<evidence type="ECO:0000313" key="1">
    <source>
        <dbReference type="EMBL" id="GAA4116318.1"/>
    </source>
</evidence>
<sequence>MRADGVPVSGIVLRLRGLGRATRGERADVRIGDPGTYRTVLRLRPGRYRVGLSLLVDGRRRSTSVDRRIRDRRAYAVSLEVREGGVVTMLPVTSY</sequence>
<evidence type="ECO:0000313" key="2">
    <source>
        <dbReference type="Proteomes" id="UP001501495"/>
    </source>
</evidence>
<proteinExistence type="predicted"/>
<reference evidence="2" key="1">
    <citation type="journal article" date="2019" name="Int. J. Syst. Evol. Microbiol.">
        <title>The Global Catalogue of Microorganisms (GCM) 10K type strain sequencing project: providing services to taxonomists for standard genome sequencing and annotation.</title>
        <authorList>
            <consortium name="The Broad Institute Genomics Platform"/>
            <consortium name="The Broad Institute Genome Sequencing Center for Infectious Disease"/>
            <person name="Wu L."/>
            <person name="Ma J."/>
        </authorList>
    </citation>
    <scope>NUCLEOTIDE SEQUENCE [LARGE SCALE GENOMIC DNA]</scope>
    <source>
        <strain evidence="2">JCM 16703</strain>
    </source>
</reference>
<gene>
    <name evidence="1" type="ORF">GCM10022215_15900</name>
</gene>
<dbReference type="EMBL" id="BAAAZH010000012">
    <property type="protein sequence ID" value="GAA4116318.1"/>
    <property type="molecule type" value="Genomic_DNA"/>
</dbReference>
<name>A0ABP7XIE1_9ACTN</name>
<comment type="caution">
    <text evidence="1">The sequence shown here is derived from an EMBL/GenBank/DDBJ whole genome shotgun (WGS) entry which is preliminary data.</text>
</comment>
<organism evidence="1 2">
    <name type="scientific">Nocardioides fonticola</name>
    <dbReference type="NCBI Taxonomy" id="450363"/>
    <lineage>
        <taxon>Bacteria</taxon>
        <taxon>Bacillati</taxon>
        <taxon>Actinomycetota</taxon>
        <taxon>Actinomycetes</taxon>
        <taxon>Propionibacteriales</taxon>
        <taxon>Nocardioidaceae</taxon>
        <taxon>Nocardioides</taxon>
    </lineage>
</organism>
<evidence type="ECO:0008006" key="3">
    <source>
        <dbReference type="Google" id="ProtNLM"/>
    </source>
</evidence>
<accession>A0ABP7XIE1</accession>
<dbReference type="Proteomes" id="UP001501495">
    <property type="component" value="Unassembled WGS sequence"/>
</dbReference>
<protein>
    <recommendedName>
        <fullName evidence="3">Carboxypeptidase regulatory-like domain-containing protein</fullName>
    </recommendedName>
</protein>
<keyword evidence="2" id="KW-1185">Reference proteome</keyword>